<evidence type="ECO:0000256" key="3">
    <source>
        <dbReference type="ARBA" id="ARBA00023163"/>
    </source>
</evidence>
<dbReference type="OrthoDB" id="282744at2"/>
<dbReference type="PANTHER" id="PTHR47504">
    <property type="entry name" value="RIGHT ORIGIN-BINDING PROTEIN"/>
    <property type="match status" value="1"/>
</dbReference>
<dbReference type="InterPro" id="IPR009057">
    <property type="entry name" value="Homeodomain-like_sf"/>
</dbReference>
<evidence type="ECO:0000313" key="6">
    <source>
        <dbReference type="Proteomes" id="UP000233491"/>
    </source>
</evidence>
<proteinExistence type="predicted"/>
<evidence type="ECO:0000313" key="5">
    <source>
        <dbReference type="EMBL" id="PKR91191.1"/>
    </source>
</evidence>
<organism evidence="5 6">
    <name type="scientific">Pleomorphomonas diazotrophica</name>
    <dbReference type="NCBI Taxonomy" id="1166257"/>
    <lineage>
        <taxon>Bacteria</taxon>
        <taxon>Pseudomonadati</taxon>
        <taxon>Pseudomonadota</taxon>
        <taxon>Alphaproteobacteria</taxon>
        <taxon>Hyphomicrobiales</taxon>
        <taxon>Pleomorphomonadaceae</taxon>
        <taxon>Pleomorphomonas</taxon>
    </lineage>
</organism>
<evidence type="ECO:0000256" key="2">
    <source>
        <dbReference type="ARBA" id="ARBA00023125"/>
    </source>
</evidence>
<dbReference type="GO" id="GO:0003700">
    <property type="term" value="F:DNA-binding transcription factor activity"/>
    <property type="evidence" value="ECO:0007669"/>
    <property type="project" value="InterPro"/>
</dbReference>
<dbReference type="PANTHER" id="PTHR47504:SF5">
    <property type="entry name" value="RIGHT ORIGIN-BINDING PROTEIN"/>
    <property type="match status" value="1"/>
</dbReference>
<reference evidence="5 6" key="1">
    <citation type="submission" date="2017-12" db="EMBL/GenBank/DDBJ databases">
        <title>Anaerobic carbon monoxide metabolism by Pleomorphomonas carboxyditropha sp. nov., a new mesophilic hydrogenogenic carboxidotroph.</title>
        <authorList>
            <person name="Esquivel-Elizondo S."/>
            <person name="Krajmalnik-Brown R."/>
        </authorList>
    </citation>
    <scope>NUCLEOTIDE SEQUENCE [LARGE SCALE GENOMIC DNA]</scope>
    <source>
        <strain evidence="5 6">R5-392</strain>
    </source>
</reference>
<dbReference type="RefSeq" id="WP_101286954.1">
    <property type="nucleotide sequence ID" value="NZ_FOUQ01000007.1"/>
</dbReference>
<keyword evidence="2" id="KW-0238">DNA-binding</keyword>
<dbReference type="EMBL" id="PJNW01000001">
    <property type="protein sequence ID" value="PKR91191.1"/>
    <property type="molecule type" value="Genomic_DNA"/>
</dbReference>
<feature type="domain" description="HTH araC/xylS-type" evidence="4">
    <location>
        <begin position="5"/>
        <end position="103"/>
    </location>
</feature>
<dbReference type="Proteomes" id="UP000233491">
    <property type="component" value="Unassembled WGS sequence"/>
</dbReference>
<keyword evidence="1" id="KW-0805">Transcription regulation</keyword>
<dbReference type="InterPro" id="IPR050959">
    <property type="entry name" value="MarA-like"/>
</dbReference>
<dbReference type="Pfam" id="PF06445">
    <property type="entry name" value="GyrI-like"/>
    <property type="match status" value="1"/>
</dbReference>
<dbReference type="InterPro" id="IPR029442">
    <property type="entry name" value="GyrI-like"/>
</dbReference>
<dbReference type="InterPro" id="IPR011256">
    <property type="entry name" value="Reg_factor_effector_dom_sf"/>
</dbReference>
<dbReference type="AlphaFoldDB" id="A0A1I4U6U1"/>
<dbReference type="Gene3D" id="3.20.80.10">
    <property type="entry name" value="Regulatory factor, effector binding domain"/>
    <property type="match status" value="1"/>
</dbReference>
<dbReference type="Gene3D" id="1.10.10.60">
    <property type="entry name" value="Homeodomain-like"/>
    <property type="match status" value="2"/>
</dbReference>
<dbReference type="PROSITE" id="PS01124">
    <property type="entry name" value="HTH_ARAC_FAMILY_2"/>
    <property type="match status" value="1"/>
</dbReference>
<accession>A0A1I4U6U1</accession>
<dbReference type="InterPro" id="IPR010499">
    <property type="entry name" value="AraC_E-bd"/>
</dbReference>
<keyword evidence="3" id="KW-0804">Transcription</keyword>
<evidence type="ECO:0000256" key="1">
    <source>
        <dbReference type="ARBA" id="ARBA00023015"/>
    </source>
</evidence>
<dbReference type="SMART" id="SM00342">
    <property type="entry name" value="HTH_ARAC"/>
    <property type="match status" value="1"/>
</dbReference>
<dbReference type="InterPro" id="IPR018060">
    <property type="entry name" value="HTH_AraC"/>
</dbReference>
<keyword evidence="6" id="KW-1185">Reference proteome</keyword>
<dbReference type="GO" id="GO:0043565">
    <property type="term" value="F:sequence-specific DNA binding"/>
    <property type="evidence" value="ECO:0007669"/>
    <property type="project" value="InterPro"/>
</dbReference>
<evidence type="ECO:0000259" key="4">
    <source>
        <dbReference type="PROSITE" id="PS01124"/>
    </source>
</evidence>
<sequence>MGVLEKAVWYLELNIGRPFTLAELADLCGASPWHLTRLFQTNVGLAPMSYLRARRLTIAAEALAKGDQDILPIALDAGYGSHEAFTRAFAGCFGMLPSAVRLARTTCNLPLMEPWTMNKDMIIDIAAPEFRERGAFRVMGLSTRCTFETNSVIPKLWGEFDQHCNEIPSPVAGVYYGVCCDMEADGHFRYVAGQATTATHVPDGLDTVDIPASRYAVFKHVGHISDFNKTVYTIWNKALPDAGLTPAKAPDFELYDERYDPKTSSGTVEIWIPLA</sequence>
<dbReference type="SUPFAM" id="SSF55136">
    <property type="entry name" value="Probable bacterial effector-binding domain"/>
    <property type="match status" value="1"/>
</dbReference>
<comment type="caution">
    <text evidence="5">The sequence shown here is derived from an EMBL/GenBank/DDBJ whole genome shotgun (WGS) entry which is preliminary data.</text>
</comment>
<protein>
    <submittedName>
        <fullName evidence="5">AraC family transcriptional regulator</fullName>
    </submittedName>
</protein>
<dbReference type="SMART" id="SM00871">
    <property type="entry name" value="AraC_E_bind"/>
    <property type="match status" value="1"/>
</dbReference>
<name>A0A1I4U6U1_9HYPH</name>
<gene>
    <name evidence="5" type="ORF">CXZ10_00275</name>
</gene>
<dbReference type="Pfam" id="PF12833">
    <property type="entry name" value="HTH_18"/>
    <property type="match status" value="1"/>
</dbReference>
<dbReference type="SUPFAM" id="SSF46689">
    <property type="entry name" value="Homeodomain-like"/>
    <property type="match status" value="2"/>
</dbReference>